<dbReference type="PRINTS" id="PR00344">
    <property type="entry name" value="BCTRLSENSOR"/>
</dbReference>
<feature type="coiled-coil region" evidence="18">
    <location>
        <begin position="181"/>
        <end position="257"/>
    </location>
</feature>
<name>A0A1C0TP61_9GAMM</name>
<evidence type="ECO:0000259" key="22">
    <source>
        <dbReference type="PROSITE" id="PS50894"/>
    </source>
</evidence>
<dbReference type="Gene3D" id="1.20.120.160">
    <property type="entry name" value="HPT domain"/>
    <property type="match status" value="1"/>
</dbReference>
<gene>
    <name evidence="23" type="ORF">A7985_15830</name>
</gene>
<evidence type="ECO:0000256" key="1">
    <source>
        <dbReference type="ARBA" id="ARBA00000085"/>
    </source>
</evidence>
<evidence type="ECO:0000256" key="7">
    <source>
        <dbReference type="ARBA" id="ARBA00022692"/>
    </source>
</evidence>
<evidence type="ECO:0000313" key="24">
    <source>
        <dbReference type="Proteomes" id="UP000093366"/>
    </source>
</evidence>
<evidence type="ECO:0000256" key="13">
    <source>
        <dbReference type="ARBA" id="ARBA00023136"/>
    </source>
</evidence>
<feature type="transmembrane region" description="Helical" evidence="19">
    <location>
        <begin position="157"/>
        <end position="176"/>
    </location>
</feature>
<dbReference type="InterPro" id="IPR003661">
    <property type="entry name" value="HisK_dim/P_dom"/>
</dbReference>
<dbReference type="SMART" id="SM00448">
    <property type="entry name" value="REC"/>
    <property type="match status" value="1"/>
</dbReference>
<dbReference type="SUPFAM" id="SSF47384">
    <property type="entry name" value="Homodimeric domain of signal transducing histidine kinase"/>
    <property type="match status" value="1"/>
</dbReference>
<evidence type="ECO:0000256" key="19">
    <source>
        <dbReference type="SAM" id="Phobius"/>
    </source>
</evidence>
<dbReference type="Proteomes" id="UP000093366">
    <property type="component" value="Unassembled WGS sequence"/>
</dbReference>
<dbReference type="PANTHER" id="PTHR45339:SF1">
    <property type="entry name" value="HYBRID SIGNAL TRANSDUCTION HISTIDINE KINASE J"/>
    <property type="match status" value="1"/>
</dbReference>
<evidence type="ECO:0000256" key="2">
    <source>
        <dbReference type="ARBA" id="ARBA00004651"/>
    </source>
</evidence>
<accession>A0A1C0TP61</accession>
<dbReference type="CDD" id="cd16922">
    <property type="entry name" value="HATPase_EvgS-ArcB-TorS-like"/>
    <property type="match status" value="1"/>
</dbReference>
<feature type="domain" description="Response regulatory" evidence="21">
    <location>
        <begin position="664"/>
        <end position="785"/>
    </location>
</feature>
<dbReference type="CDD" id="cd17546">
    <property type="entry name" value="REC_hyHK_CKI1_RcsC-like"/>
    <property type="match status" value="1"/>
</dbReference>
<feature type="modified residue" description="Phosphohistidine" evidence="16">
    <location>
        <position position="954"/>
    </location>
</feature>
<dbReference type="PANTHER" id="PTHR45339">
    <property type="entry name" value="HYBRID SIGNAL TRANSDUCTION HISTIDINE KINASE J"/>
    <property type="match status" value="1"/>
</dbReference>
<dbReference type="SMART" id="SM00388">
    <property type="entry name" value="HisKA"/>
    <property type="match status" value="1"/>
</dbReference>
<feature type="domain" description="HPt" evidence="22">
    <location>
        <begin position="915"/>
        <end position="1010"/>
    </location>
</feature>
<evidence type="ECO:0000256" key="6">
    <source>
        <dbReference type="ARBA" id="ARBA00022679"/>
    </source>
</evidence>
<feature type="transmembrane region" description="Helical" evidence="19">
    <location>
        <begin position="12"/>
        <end position="34"/>
    </location>
</feature>
<comment type="catalytic activity">
    <reaction evidence="1">
        <text>ATP + protein L-histidine = ADP + protein N-phospho-L-histidine.</text>
        <dbReference type="EC" id="2.7.13.3"/>
    </reaction>
</comment>
<keyword evidence="5 17" id="KW-0597">Phosphoprotein</keyword>
<sequence length="1016" mass="112397">MENSSQAQIKGFVPLFVFVTLIIASVSALAAYLWPKQIQTTTHSQPDLVLQAQDLAAPLSNTMMKLGYNYAKQMLTSVKAGNPDINAYLYADSGMGKPSLVFQTDEFPVAPVKQRTKLTVNDQTIVHQPLTLDDMPVGELILVYTEPQVAAPEDNPLSYLLALIALILTVAFALFLKKQVVGKLAKELKLLNSELEHLVAQKDYEVHITENLSFGLSQTSIGINALINQIRDIIKGNQAAQNELRQLQTSLETEVQARTLALEKATLNAERASEAKTTFLATMSHEIRTPMNGVIGTIDLLRQTELDGAQHRLTTIIRDSAFSLLGILDDILDFSKIEAGKLQIDSSAFSVSETIEEVARVLSSVAKKRKLDLQLAIAPDIPSNLVGDAVRVRQVLYNLCSNAIKFTSTDESRQGFVKISVEVAQNTSEHYTLRFKVTDNGKGMTQAQLREIFNPFIQAEGSITREYGGTGLGLSICKSLVELMLGSINVQSDIGMGSEFVVELPFSITGKVEYANKGVLEGRKIVTFTHNPNRRAILARYLSFMGANSVVVLDASEMGEHQYEQDVVWVLDGLDGMDKVNQQLRDLLYSLEHNNQQVIVLSTMDESALNHGHIFYLNAAPLCKTSFMTAVLVAVGLHKPKQLKPSRSMNSYLNTEDAKAENKLVLLVEDNVLNQQVLTDQLHLLGYGVEVAENGEEGLKMWQKGHYAVVLTDLHMPKMSGYDMVTKIRDIAEQAPDINAQPYIIAITANALKGERDRCLASGMNDYITKPVELNVLEATLDKWQETTGTKVGKSAEPQPTSSVPIQPEAHVAPQVHLEPHAETSMSPDSVYSEARQITDKAISIESNYDNDINEPETYAPLASQATPEIEVPSYEPPLQEQVDTPIVEEAPVEDTQAPETPINMDQLNKYVNDDDAKRLRFFRMYLEQSSELARDINGAVISSSQSEIIEACHQLKSISRTIGAEQVALLAEGFETRCKEEELSSDQLIQLRDELEQAYQNATEFIQQFLQQSAN</sequence>
<keyword evidence="13 19" id="KW-0472">Membrane</keyword>
<organism evidence="23 24">
    <name type="scientific">Pseudoalteromonas luteoviolacea</name>
    <dbReference type="NCBI Taxonomy" id="43657"/>
    <lineage>
        <taxon>Bacteria</taxon>
        <taxon>Pseudomonadati</taxon>
        <taxon>Pseudomonadota</taxon>
        <taxon>Gammaproteobacteria</taxon>
        <taxon>Alteromonadales</taxon>
        <taxon>Pseudoalteromonadaceae</taxon>
        <taxon>Pseudoalteromonas</taxon>
    </lineage>
</organism>
<evidence type="ECO:0000256" key="16">
    <source>
        <dbReference type="PROSITE-ProRule" id="PRU00110"/>
    </source>
</evidence>
<evidence type="ECO:0000313" key="23">
    <source>
        <dbReference type="EMBL" id="OCQ20510.1"/>
    </source>
</evidence>
<evidence type="ECO:0000259" key="20">
    <source>
        <dbReference type="PROSITE" id="PS50109"/>
    </source>
</evidence>
<dbReference type="EMBL" id="MAUJ01000005">
    <property type="protein sequence ID" value="OCQ20510.1"/>
    <property type="molecule type" value="Genomic_DNA"/>
</dbReference>
<comment type="subunit">
    <text evidence="14">At low DSF concentrations, interacts with RpfF.</text>
</comment>
<dbReference type="PROSITE" id="PS50109">
    <property type="entry name" value="HIS_KIN"/>
    <property type="match status" value="1"/>
</dbReference>
<evidence type="ECO:0000256" key="15">
    <source>
        <dbReference type="ARBA" id="ARBA00068150"/>
    </source>
</evidence>
<evidence type="ECO:0000259" key="21">
    <source>
        <dbReference type="PROSITE" id="PS50110"/>
    </source>
</evidence>
<dbReference type="AlphaFoldDB" id="A0A1C0TP61"/>
<dbReference type="InterPro" id="IPR036641">
    <property type="entry name" value="HPT_dom_sf"/>
</dbReference>
<dbReference type="GO" id="GO:0005886">
    <property type="term" value="C:plasma membrane"/>
    <property type="evidence" value="ECO:0007669"/>
    <property type="project" value="UniProtKB-SubCell"/>
</dbReference>
<dbReference type="SMART" id="SM00387">
    <property type="entry name" value="HATPase_c"/>
    <property type="match status" value="1"/>
</dbReference>
<comment type="caution">
    <text evidence="23">The sequence shown here is derived from an EMBL/GenBank/DDBJ whole genome shotgun (WGS) entry which is preliminary data.</text>
</comment>
<evidence type="ECO:0000256" key="3">
    <source>
        <dbReference type="ARBA" id="ARBA00012438"/>
    </source>
</evidence>
<evidence type="ECO:0000256" key="14">
    <source>
        <dbReference type="ARBA" id="ARBA00064003"/>
    </source>
</evidence>
<dbReference type="SUPFAM" id="SSF52172">
    <property type="entry name" value="CheY-like"/>
    <property type="match status" value="1"/>
</dbReference>
<dbReference type="Pfam" id="PF02518">
    <property type="entry name" value="HATPase_c"/>
    <property type="match status" value="1"/>
</dbReference>
<evidence type="ECO:0000256" key="10">
    <source>
        <dbReference type="ARBA" id="ARBA00022840"/>
    </source>
</evidence>
<dbReference type="Pfam" id="PF01627">
    <property type="entry name" value="Hpt"/>
    <property type="match status" value="1"/>
</dbReference>
<dbReference type="Gene3D" id="1.10.287.130">
    <property type="match status" value="1"/>
</dbReference>
<dbReference type="EC" id="2.7.13.3" evidence="3"/>
<dbReference type="Pfam" id="PF00072">
    <property type="entry name" value="Response_reg"/>
    <property type="match status" value="1"/>
</dbReference>
<keyword evidence="9 23" id="KW-0418">Kinase</keyword>
<evidence type="ECO:0000256" key="5">
    <source>
        <dbReference type="ARBA" id="ARBA00022553"/>
    </source>
</evidence>
<dbReference type="PROSITE" id="PS50110">
    <property type="entry name" value="RESPONSE_REGULATORY"/>
    <property type="match status" value="1"/>
</dbReference>
<keyword evidence="8" id="KW-0547">Nucleotide-binding</keyword>
<reference evidence="24" key="1">
    <citation type="submission" date="2016-07" db="EMBL/GenBank/DDBJ databases">
        <authorList>
            <person name="Florea S."/>
            <person name="Webb J.S."/>
            <person name="Jaromczyk J."/>
            <person name="Schardl C.L."/>
        </authorList>
    </citation>
    <scope>NUCLEOTIDE SEQUENCE [LARGE SCALE GENOMIC DNA]</scope>
    <source>
        <strain evidence="24">IPB1</strain>
    </source>
</reference>
<dbReference type="GO" id="GO:0005524">
    <property type="term" value="F:ATP binding"/>
    <property type="evidence" value="ECO:0007669"/>
    <property type="project" value="UniProtKB-KW"/>
</dbReference>
<keyword evidence="6" id="KW-0808">Transferase</keyword>
<dbReference type="InterPro" id="IPR008207">
    <property type="entry name" value="Sig_transdc_His_kin_Hpt_dom"/>
</dbReference>
<dbReference type="Gene3D" id="3.30.565.10">
    <property type="entry name" value="Histidine kinase-like ATPase, C-terminal domain"/>
    <property type="match status" value="1"/>
</dbReference>
<dbReference type="FunFam" id="3.30.565.10:FF:000010">
    <property type="entry name" value="Sensor histidine kinase RcsC"/>
    <property type="match status" value="1"/>
</dbReference>
<evidence type="ECO:0000256" key="8">
    <source>
        <dbReference type="ARBA" id="ARBA00022741"/>
    </source>
</evidence>
<evidence type="ECO:0000256" key="18">
    <source>
        <dbReference type="SAM" id="Coils"/>
    </source>
</evidence>
<keyword evidence="7 19" id="KW-0812">Transmembrane</keyword>
<dbReference type="InterPro" id="IPR036097">
    <property type="entry name" value="HisK_dim/P_sf"/>
</dbReference>
<evidence type="ECO:0000256" key="17">
    <source>
        <dbReference type="PROSITE-ProRule" id="PRU00169"/>
    </source>
</evidence>
<proteinExistence type="predicted"/>
<dbReference type="GO" id="GO:0000155">
    <property type="term" value="F:phosphorelay sensor kinase activity"/>
    <property type="evidence" value="ECO:0007669"/>
    <property type="project" value="InterPro"/>
</dbReference>
<dbReference type="InterPro" id="IPR036890">
    <property type="entry name" value="HATPase_C_sf"/>
</dbReference>
<keyword evidence="18" id="KW-0175">Coiled coil</keyword>
<dbReference type="InterPro" id="IPR004358">
    <property type="entry name" value="Sig_transdc_His_kin-like_C"/>
</dbReference>
<dbReference type="SUPFAM" id="SSF47226">
    <property type="entry name" value="Histidine-containing phosphotransfer domain, HPT domain"/>
    <property type="match status" value="1"/>
</dbReference>
<dbReference type="FunFam" id="1.10.287.130:FF:000002">
    <property type="entry name" value="Two-component osmosensing histidine kinase"/>
    <property type="match status" value="1"/>
</dbReference>
<comment type="subcellular location">
    <subcellularLocation>
        <location evidence="2">Cell membrane</location>
        <topology evidence="2">Multi-pass membrane protein</topology>
    </subcellularLocation>
</comment>
<evidence type="ECO:0000256" key="11">
    <source>
        <dbReference type="ARBA" id="ARBA00022989"/>
    </source>
</evidence>
<feature type="domain" description="Histidine kinase" evidence="20">
    <location>
        <begin position="282"/>
        <end position="508"/>
    </location>
</feature>
<evidence type="ECO:0000256" key="4">
    <source>
        <dbReference type="ARBA" id="ARBA00022475"/>
    </source>
</evidence>
<dbReference type="InterPro" id="IPR001789">
    <property type="entry name" value="Sig_transdc_resp-reg_receiver"/>
</dbReference>
<dbReference type="InterPro" id="IPR011006">
    <property type="entry name" value="CheY-like_superfamily"/>
</dbReference>
<dbReference type="Pfam" id="PF00512">
    <property type="entry name" value="HisKA"/>
    <property type="match status" value="1"/>
</dbReference>
<keyword evidence="12" id="KW-0902">Two-component regulatory system</keyword>
<dbReference type="RefSeq" id="WP_065791409.1">
    <property type="nucleotide sequence ID" value="NZ_JAGJED010000031.1"/>
</dbReference>
<dbReference type="InterPro" id="IPR003594">
    <property type="entry name" value="HATPase_dom"/>
</dbReference>
<feature type="coiled-coil region" evidence="18">
    <location>
        <begin position="979"/>
        <end position="1013"/>
    </location>
</feature>
<dbReference type="OrthoDB" id="9810730at2"/>
<evidence type="ECO:0000256" key="12">
    <source>
        <dbReference type="ARBA" id="ARBA00023012"/>
    </source>
</evidence>
<dbReference type="PROSITE" id="PS50894">
    <property type="entry name" value="HPT"/>
    <property type="match status" value="1"/>
</dbReference>
<dbReference type="SUPFAM" id="SSF55874">
    <property type="entry name" value="ATPase domain of HSP90 chaperone/DNA topoisomerase II/histidine kinase"/>
    <property type="match status" value="1"/>
</dbReference>
<protein>
    <recommendedName>
        <fullName evidence="15">Sensory/regulatory protein RpfC</fullName>
        <ecNumber evidence="3">2.7.13.3</ecNumber>
    </recommendedName>
</protein>
<dbReference type="CDD" id="cd00082">
    <property type="entry name" value="HisKA"/>
    <property type="match status" value="1"/>
</dbReference>
<keyword evidence="10" id="KW-0067">ATP-binding</keyword>
<feature type="modified residue" description="4-aspartylphosphate" evidence="17">
    <location>
        <position position="713"/>
    </location>
</feature>
<keyword evidence="11 19" id="KW-1133">Transmembrane helix</keyword>
<dbReference type="InterPro" id="IPR005467">
    <property type="entry name" value="His_kinase_dom"/>
</dbReference>
<evidence type="ECO:0000256" key="9">
    <source>
        <dbReference type="ARBA" id="ARBA00022777"/>
    </source>
</evidence>
<keyword evidence="4" id="KW-1003">Cell membrane</keyword>
<dbReference type="Gene3D" id="3.40.50.2300">
    <property type="match status" value="1"/>
</dbReference>